<organism evidence="2 3">
    <name type="scientific">Flavobacterium cerinum</name>
    <dbReference type="NCBI Taxonomy" id="2502784"/>
    <lineage>
        <taxon>Bacteria</taxon>
        <taxon>Pseudomonadati</taxon>
        <taxon>Bacteroidota</taxon>
        <taxon>Flavobacteriia</taxon>
        <taxon>Flavobacteriales</taxon>
        <taxon>Flavobacteriaceae</taxon>
        <taxon>Flavobacterium</taxon>
    </lineage>
</organism>
<reference evidence="2" key="1">
    <citation type="submission" date="2022-07" db="EMBL/GenBank/DDBJ databases">
        <title>Isolation, identification, and degradation of a PFOSA degrading strain from sewage treatment plant.</title>
        <authorList>
            <person name="Zhang L."/>
            <person name="Huo Y."/>
        </authorList>
    </citation>
    <scope>NUCLEOTIDE SEQUENCE</scope>
    <source>
        <strain evidence="2">C1</strain>
    </source>
</reference>
<dbReference type="Gene3D" id="3.10.450.50">
    <property type="match status" value="1"/>
</dbReference>
<dbReference type="Proteomes" id="UP001059844">
    <property type="component" value="Chromosome"/>
</dbReference>
<dbReference type="EMBL" id="CP101751">
    <property type="protein sequence ID" value="UUC45171.1"/>
    <property type="molecule type" value="Genomic_DNA"/>
</dbReference>
<evidence type="ECO:0000313" key="2">
    <source>
        <dbReference type="EMBL" id="UUC45171.1"/>
    </source>
</evidence>
<dbReference type="InterPro" id="IPR037401">
    <property type="entry name" value="SnoaL-like"/>
</dbReference>
<accession>A0ABY5IUM6</accession>
<proteinExistence type="predicted"/>
<dbReference type="Pfam" id="PF12680">
    <property type="entry name" value="SnoaL_2"/>
    <property type="match status" value="1"/>
</dbReference>
<keyword evidence="3" id="KW-1185">Reference proteome</keyword>
<feature type="domain" description="SnoaL-like" evidence="1">
    <location>
        <begin position="8"/>
        <end position="103"/>
    </location>
</feature>
<protein>
    <submittedName>
        <fullName evidence="2">Nuclear transport factor 2 family protein</fullName>
    </submittedName>
</protein>
<dbReference type="RefSeq" id="WP_256550862.1">
    <property type="nucleotide sequence ID" value="NZ_CP101751.1"/>
</dbReference>
<sequence>MTQKEMAQDFLQLAAKGKAKEAFQYYIGSDFIHHNAFFKGDGTTLMHAMDENARNNPDKVFEIQRALEDNDLVAVHSRVRQTPDDTGAAVIHIFRFYNDKIVELWDFGQAVPNTMINENGMF</sequence>
<gene>
    <name evidence="2" type="ORF">NOX80_16290</name>
</gene>
<name>A0ABY5IUM6_9FLAO</name>
<dbReference type="SUPFAM" id="SSF54427">
    <property type="entry name" value="NTF2-like"/>
    <property type="match status" value="1"/>
</dbReference>
<dbReference type="InterPro" id="IPR032710">
    <property type="entry name" value="NTF2-like_dom_sf"/>
</dbReference>
<evidence type="ECO:0000259" key="1">
    <source>
        <dbReference type="Pfam" id="PF12680"/>
    </source>
</evidence>
<evidence type="ECO:0000313" key="3">
    <source>
        <dbReference type="Proteomes" id="UP001059844"/>
    </source>
</evidence>